<comment type="caution">
    <text evidence="2">The sequence shown here is derived from an EMBL/GenBank/DDBJ whole genome shotgun (WGS) entry which is preliminary data.</text>
</comment>
<dbReference type="AlphaFoldDB" id="A0A1F6ACZ9"/>
<gene>
    <name evidence="2" type="ORF">A3D03_00210</name>
</gene>
<accession>A0A1F6ACZ9</accession>
<reference evidence="2 3" key="1">
    <citation type="journal article" date="2016" name="Nat. Commun.">
        <title>Thousands of microbial genomes shed light on interconnected biogeochemical processes in an aquifer system.</title>
        <authorList>
            <person name="Anantharaman K."/>
            <person name="Brown C.T."/>
            <person name="Hug L.A."/>
            <person name="Sharon I."/>
            <person name="Castelle C.J."/>
            <person name="Probst A.J."/>
            <person name="Thomas B.C."/>
            <person name="Singh A."/>
            <person name="Wilkins M.J."/>
            <person name="Karaoz U."/>
            <person name="Brodie E.L."/>
            <person name="Williams K.H."/>
            <person name="Hubbard S.S."/>
            <person name="Banfield J.F."/>
        </authorList>
    </citation>
    <scope>NUCLEOTIDE SEQUENCE [LARGE SCALE GENOMIC DNA]</scope>
</reference>
<evidence type="ECO:0000313" key="2">
    <source>
        <dbReference type="EMBL" id="OGG22551.1"/>
    </source>
</evidence>
<proteinExistence type="predicted"/>
<keyword evidence="1" id="KW-1133">Transmembrane helix</keyword>
<feature type="transmembrane region" description="Helical" evidence="1">
    <location>
        <begin position="101"/>
        <end position="119"/>
    </location>
</feature>
<feature type="transmembrane region" description="Helical" evidence="1">
    <location>
        <begin position="139"/>
        <end position="159"/>
    </location>
</feature>
<feature type="transmembrane region" description="Helical" evidence="1">
    <location>
        <begin position="205"/>
        <end position="227"/>
    </location>
</feature>
<feature type="transmembrane region" description="Helical" evidence="1">
    <location>
        <begin position="166"/>
        <end position="185"/>
    </location>
</feature>
<protein>
    <submittedName>
        <fullName evidence="2">Uncharacterized protein</fullName>
    </submittedName>
</protein>
<keyword evidence="1" id="KW-0812">Transmembrane</keyword>
<evidence type="ECO:0000313" key="3">
    <source>
        <dbReference type="Proteomes" id="UP000177092"/>
    </source>
</evidence>
<dbReference type="STRING" id="1798384.A3D03_00210"/>
<dbReference type="Proteomes" id="UP000177092">
    <property type="component" value="Unassembled WGS sequence"/>
</dbReference>
<evidence type="ECO:0000256" key="1">
    <source>
        <dbReference type="SAM" id="Phobius"/>
    </source>
</evidence>
<keyword evidence="1" id="KW-0472">Membrane</keyword>
<name>A0A1F6ACZ9_9BACT</name>
<dbReference type="EMBL" id="MFJN01000001">
    <property type="protein sequence ID" value="OGG22551.1"/>
    <property type="molecule type" value="Genomic_DNA"/>
</dbReference>
<organism evidence="2 3">
    <name type="scientific">Candidatus Gottesmanbacteria bacterium RIFCSPHIGHO2_02_FULL_40_13</name>
    <dbReference type="NCBI Taxonomy" id="1798384"/>
    <lineage>
        <taxon>Bacteria</taxon>
        <taxon>Candidatus Gottesmaniibacteriota</taxon>
    </lineage>
</organism>
<sequence length="244" mass="27872">MILQLLFLLFLLLVLFLLTRKNHNLLFLLLYLWTGSRNFAVNFLSFIFLPGTLIHEVSHWIIATILRVPTGELSIFPKIKDNGEVQAGKLEIAQTDPFRHALIGLAPIFCGLALIYILGKAFLSDLFLTGYFSFNSTRDYFLLSVICYLLFVVTSSMFSSKKDLETIVIAFPVTLLVILMLNYIGVRIFFEASFLEKTAQILTELNGYLIVCSAIDLFILIFFQINISLWQKILKKEIAVIKKN</sequence>